<comment type="caution">
    <text evidence="1">The sequence shown here is derived from an EMBL/GenBank/DDBJ whole genome shotgun (WGS) entry which is preliminary data.</text>
</comment>
<evidence type="ECO:0000313" key="2">
    <source>
        <dbReference type="Proteomes" id="UP000499080"/>
    </source>
</evidence>
<name>A0A4Y2KBP9_ARAVE</name>
<sequence length="170" mass="18915">MSPPLVRCGSLERGVSAQVSSSSSDRCSNDEVRPKIALVLLQNGKVNVTKLSSTLTAAPRATGCEPPVSLSGFLSDRLHRQTDIIPKMISSFSGRSKTCRSRSRIFGQLQYRELRIRARDERRFRAIQDSVSIKQDYTPIAEIMFHAEPFPLLFQTARINCRGGQACSEL</sequence>
<dbReference type="Proteomes" id="UP000499080">
    <property type="component" value="Unassembled WGS sequence"/>
</dbReference>
<protein>
    <submittedName>
        <fullName evidence="1">Uncharacterized protein</fullName>
    </submittedName>
</protein>
<organism evidence="1 2">
    <name type="scientific">Araneus ventricosus</name>
    <name type="common">Orbweaver spider</name>
    <name type="synonym">Epeira ventricosa</name>
    <dbReference type="NCBI Taxonomy" id="182803"/>
    <lineage>
        <taxon>Eukaryota</taxon>
        <taxon>Metazoa</taxon>
        <taxon>Ecdysozoa</taxon>
        <taxon>Arthropoda</taxon>
        <taxon>Chelicerata</taxon>
        <taxon>Arachnida</taxon>
        <taxon>Araneae</taxon>
        <taxon>Araneomorphae</taxon>
        <taxon>Entelegynae</taxon>
        <taxon>Araneoidea</taxon>
        <taxon>Araneidae</taxon>
        <taxon>Araneus</taxon>
    </lineage>
</organism>
<evidence type="ECO:0000313" key="1">
    <source>
        <dbReference type="EMBL" id="GBM98762.1"/>
    </source>
</evidence>
<dbReference type="EMBL" id="BGPR01004354">
    <property type="protein sequence ID" value="GBM98762.1"/>
    <property type="molecule type" value="Genomic_DNA"/>
</dbReference>
<accession>A0A4Y2KBP9</accession>
<keyword evidence="2" id="KW-1185">Reference proteome</keyword>
<reference evidence="1 2" key="1">
    <citation type="journal article" date="2019" name="Sci. Rep.">
        <title>Orb-weaving spider Araneus ventricosus genome elucidates the spidroin gene catalogue.</title>
        <authorList>
            <person name="Kono N."/>
            <person name="Nakamura H."/>
            <person name="Ohtoshi R."/>
            <person name="Moran D.A.P."/>
            <person name="Shinohara A."/>
            <person name="Yoshida Y."/>
            <person name="Fujiwara M."/>
            <person name="Mori M."/>
            <person name="Tomita M."/>
            <person name="Arakawa K."/>
        </authorList>
    </citation>
    <scope>NUCLEOTIDE SEQUENCE [LARGE SCALE GENOMIC DNA]</scope>
</reference>
<dbReference type="AlphaFoldDB" id="A0A4Y2KBP9"/>
<gene>
    <name evidence="1" type="ORF">AVEN_73187_1</name>
</gene>
<proteinExistence type="predicted"/>